<dbReference type="Proteomes" id="UP000595610">
    <property type="component" value="Chromosome 2"/>
</dbReference>
<organism evidence="1 2">
    <name type="scientific">Paraburkholderia ginsengisoli</name>
    <dbReference type="NCBI Taxonomy" id="311231"/>
    <lineage>
        <taxon>Bacteria</taxon>
        <taxon>Pseudomonadati</taxon>
        <taxon>Pseudomonadota</taxon>
        <taxon>Betaproteobacteria</taxon>
        <taxon>Burkholderiales</taxon>
        <taxon>Burkholderiaceae</taxon>
        <taxon>Paraburkholderia</taxon>
    </lineage>
</organism>
<gene>
    <name evidence="1" type="ORF">I6I06_20390</name>
</gene>
<evidence type="ECO:0000313" key="2">
    <source>
        <dbReference type="Proteomes" id="UP000595610"/>
    </source>
</evidence>
<protein>
    <submittedName>
        <fullName evidence="1">Uncharacterized protein</fullName>
    </submittedName>
</protein>
<dbReference type="AlphaFoldDB" id="A0A7T4N8S7"/>
<dbReference type="EMBL" id="CP066076">
    <property type="protein sequence ID" value="QQC67313.1"/>
    <property type="molecule type" value="Genomic_DNA"/>
</dbReference>
<evidence type="ECO:0000313" key="1">
    <source>
        <dbReference type="EMBL" id="QQC67313.1"/>
    </source>
</evidence>
<dbReference type="RefSeq" id="WP_084585514.1">
    <property type="nucleotide sequence ID" value="NZ_CP066076.1"/>
</dbReference>
<proteinExistence type="predicted"/>
<sequence length="81" mass="9230">MSETLWCVHIVELNDFIATPSKDAAEEESAAINAHMNKAANHTNASKCRAVATRWPFSPASHMRSLEVDWEDLERMPHRLR</sequence>
<dbReference type="KEGG" id="pgis:I6I06_20390"/>
<name>A0A7T4N8S7_9BURK</name>
<keyword evidence="2" id="KW-1185">Reference proteome</keyword>
<accession>A0A7T4N8S7</accession>
<reference evidence="1 2" key="1">
    <citation type="submission" date="2020-12" db="EMBL/GenBank/DDBJ databases">
        <title>FDA dAtabase for Regulatory Grade micrObial Sequences (FDA-ARGOS): Supporting development and validation of Infectious Disease Dx tests.</title>
        <authorList>
            <person name="Nelson B."/>
            <person name="Plummer A."/>
            <person name="Tallon L."/>
            <person name="Sadzewicz L."/>
            <person name="Zhao X."/>
            <person name="Boylan J."/>
            <person name="Ott S."/>
            <person name="Bowen H."/>
            <person name="Vavikolanu K."/>
            <person name="Mehta A."/>
            <person name="Aluvathingal J."/>
            <person name="Nadendla S."/>
            <person name="Myers T."/>
            <person name="Yan Y."/>
            <person name="Sichtig H."/>
        </authorList>
    </citation>
    <scope>NUCLEOTIDE SEQUENCE [LARGE SCALE GENOMIC DNA]</scope>
    <source>
        <strain evidence="1 2">FDAARGOS_1049</strain>
    </source>
</reference>